<evidence type="ECO:0000256" key="1">
    <source>
        <dbReference type="SAM" id="MobiDB-lite"/>
    </source>
</evidence>
<dbReference type="AlphaFoldDB" id="A0A9P1DEL2"/>
<evidence type="ECO:0000313" key="3">
    <source>
        <dbReference type="EMBL" id="CAL1162186.1"/>
    </source>
</evidence>
<gene>
    <name evidence="2" type="ORF">C1SCF055_LOCUS34215</name>
</gene>
<accession>A0A9P1DEL2</accession>
<dbReference type="Proteomes" id="UP001152797">
    <property type="component" value="Unassembled WGS sequence"/>
</dbReference>
<keyword evidence="4" id="KW-1185">Reference proteome</keyword>
<proteinExistence type="predicted"/>
<evidence type="ECO:0000313" key="2">
    <source>
        <dbReference type="EMBL" id="CAI4008811.1"/>
    </source>
</evidence>
<name>A0A9P1DEL2_9DINO</name>
<feature type="region of interest" description="Disordered" evidence="1">
    <location>
        <begin position="1"/>
        <end position="24"/>
    </location>
</feature>
<dbReference type="EMBL" id="CAMXCT030004390">
    <property type="protein sequence ID" value="CAL4796123.1"/>
    <property type="molecule type" value="Genomic_DNA"/>
</dbReference>
<dbReference type="EMBL" id="CAMXCT020004390">
    <property type="protein sequence ID" value="CAL1162186.1"/>
    <property type="molecule type" value="Genomic_DNA"/>
</dbReference>
<protein>
    <submittedName>
        <fullName evidence="2">Uncharacterized protein</fullName>
    </submittedName>
</protein>
<reference evidence="2" key="1">
    <citation type="submission" date="2022-10" db="EMBL/GenBank/DDBJ databases">
        <authorList>
            <person name="Chen Y."/>
            <person name="Dougan E. K."/>
            <person name="Chan C."/>
            <person name="Rhodes N."/>
            <person name="Thang M."/>
        </authorList>
    </citation>
    <scope>NUCLEOTIDE SEQUENCE</scope>
</reference>
<sequence length="225" mass="24819">MASPTVANVEDGITGRRRPHPPEAVQGWAQEHCPEPAPKAVFLCPASEPASSTSARCSKDAIEAARLGQLLSWQRCQNVNIPKIKLTGDLGSRRRSCRRLCRLLALLRLCLLFEAARVRVGEAEEALQPPSESVSSEARQCSILMQVRHRTELLQAPALKEKNTQQPGLRAQFIIRKIDDAGCAYGMFCHISRSCSTRLLRLGHPQCLRWAAGAGVDITYLCPQK</sequence>
<comment type="caution">
    <text evidence="2">The sequence shown here is derived from an EMBL/GenBank/DDBJ whole genome shotgun (WGS) entry which is preliminary data.</text>
</comment>
<reference evidence="3" key="2">
    <citation type="submission" date="2024-04" db="EMBL/GenBank/DDBJ databases">
        <authorList>
            <person name="Chen Y."/>
            <person name="Shah S."/>
            <person name="Dougan E. K."/>
            <person name="Thang M."/>
            <person name="Chan C."/>
        </authorList>
    </citation>
    <scope>NUCLEOTIDE SEQUENCE [LARGE SCALE GENOMIC DNA]</scope>
</reference>
<evidence type="ECO:0000313" key="4">
    <source>
        <dbReference type="Proteomes" id="UP001152797"/>
    </source>
</evidence>
<organism evidence="2">
    <name type="scientific">Cladocopium goreaui</name>
    <dbReference type="NCBI Taxonomy" id="2562237"/>
    <lineage>
        <taxon>Eukaryota</taxon>
        <taxon>Sar</taxon>
        <taxon>Alveolata</taxon>
        <taxon>Dinophyceae</taxon>
        <taxon>Suessiales</taxon>
        <taxon>Symbiodiniaceae</taxon>
        <taxon>Cladocopium</taxon>
    </lineage>
</organism>
<dbReference type="EMBL" id="CAMXCT010004390">
    <property type="protein sequence ID" value="CAI4008811.1"/>
    <property type="molecule type" value="Genomic_DNA"/>
</dbReference>